<name>A0ABD0K150_9CAEN</name>
<dbReference type="Gene3D" id="3.40.50.1700">
    <property type="entry name" value="Glycoside hydrolase family 3 C-terminal domain"/>
    <property type="match status" value="1"/>
</dbReference>
<dbReference type="InterPro" id="IPR002772">
    <property type="entry name" value="Glyco_hydro_3_C"/>
</dbReference>
<dbReference type="Proteomes" id="UP001519460">
    <property type="component" value="Unassembled WGS sequence"/>
</dbReference>
<dbReference type="SUPFAM" id="SSF52279">
    <property type="entry name" value="Beta-D-glucan exohydrolase, C-terminal domain"/>
    <property type="match status" value="1"/>
</dbReference>
<proteinExistence type="predicted"/>
<dbReference type="InterPro" id="IPR036881">
    <property type="entry name" value="Glyco_hydro_3_C_sf"/>
</dbReference>
<keyword evidence="1" id="KW-0378">Hydrolase</keyword>
<feature type="domain" description="Fibronectin type III-like" evidence="3">
    <location>
        <begin position="367"/>
        <end position="435"/>
    </location>
</feature>
<feature type="non-terminal residue" evidence="4">
    <location>
        <position position="449"/>
    </location>
</feature>
<dbReference type="InterPro" id="IPR026891">
    <property type="entry name" value="Fn3-like"/>
</dbReference>
<accession>A0ABD0K150</accession>
<dbReference type="PANTHER" id="PTHR42721:SF42">
    <property type="entry name" value="FIBRONECTIN TYPE III-LIKE DOMAIN-CONTAINING PROTEIN"/>
    <property type="match status" value="1"/>
</dbReference>
<dbReference type="Pfam" id="PF14310">
    <property type="entry name" value="Fn3-like"/>
    <property type="match status" value="1"/>
</dbReference>
<reference evidence="4 5" key="1">
    <citation type="journal article" date="2023" name="Sci. Data">
        <title>Genome assembly of the Korean intertidal mud-creeper Batillaria attramentaria.</title>
        <authorList>
            <person name="Patra A.K."/>
            <person name="Ho P.T."/>
            <person name="Jun S."/>
            <person name="Lee S.J."/>
            <person name="Kim Y."/>
            <person name="Won Y.J."/>
        </authorList>
    </citation>
    <scope>NUCLEOTIDE SEQUENCE [LARGE SCALE GENOMIC DNA]</scope>
    <source>
        <strain evidence="4">Wonlab-2016</strain>
    </source>
</reference>
<evidence type="ECO:0000256" key="2">
    <source>
        <dbReference type="ARBA" id="ARBA00023295"/>
    </source>
</evidence>
<organism evidence="4 5">
    <name type="scientific">Batillaria attramentaria</name>
    <dbReference type="NCBI Taxonomy" id="370345"/>
    <lineage>
        <taxon>Eukaryota</taxon>
        <taxon>Metazoa</taxon>
        <taxon>Spiralia</taxon>
        <taxon>Lophotrochozoa</taxon>
        <taxon>Mollusca</taxon>
        <taxon>Gastropoda</taxon>
        <taxon>Caenogastropoda</taxon>
        <taxon>Sorbeoconcha</taxon>
        <taxon>Cerithioidea</taxon>
        <taxon>Batillariidae</taxon>
        <taxon>Batillaria</taxon>
    </lineage>
</organism>
<dbReference type="Gene3D" id="3.20.20.300">
    <property type="entry name" value="Glycoside hydrolase, family 3, N-terminal domain"/>
    <property type="match status" value="2"/>
</dbReference>
<dbReference type="GO" id="GO:0016798">
    <property type="term" value="F:hydrolase activity, acting on glycosyl bonds"/>
    <property type="evidence" value="ECO:0007669"/>
    <property type="project" value="UniProtKB-KW"/>
</dbReference>
<dbReference type="InterPro" id="IPR013783">
    <property type="entry name" value="Ig-like_fold"/>
</dbReference>
<evidence type="ECO:0000256" key="1">
    <source>
        <dbReference type="ARBA" id="ARBA00022801"/>
    </source>
</evidence>
<dbReference type="SUPFAM" id="SSF51445">
    <property type="entry name" value="(Trans)glycosidases"/>
    <property type="match status" value="1"/>
</dbReference>
<keyword evidence="2" id="KW-0326">Glycosidase</keyword>
<dbReference type="PANTHER" id="PTHR42721">
    <property type="entry name" value="SUGAR HYDROLASE-RELATED"/>
    <property type="match status" value="1"/>
</dbReference>
<protein>
    <recommendedName>
        <fullName evidence="3">Fibronectin type III-like domain-containing protein</fullName>
    </recommendedName>
</protein>
<evidence type="ECO:0000313" key="5">
    <source>
        <dbReference type="Proteomes" id="UP001519460"/>
    </source>
</evidence>
<evidence type="ECO:0000259" key="3">
    <source>
        <dbReference type="SMART" id="SM01217"/>
    </source>
</evidence>
<dbReference type="Gene3D" id="2.60.40.10">
    <property type="entry name" value="Immunoglobulins"/>
    <property type="match status" value="1"/>
</dbReference>
<dbReference type="InterPro" id="IPR017853">
    <property type="entry name" value="GH"/>
</dbReference>
<keyword evidence="5" id="KW-1185">Reference proteome</keyword>
<comment type="caution">
    <text evidence="4">The sequence shown here is derived from an EMBL/GenBank/DDBJ whole genome shotgun (WGS) entry which is preliminary data.</text>
</comment>
<dbReference type="SMART" id="SM01217">
    <property type="entry name" value="Fn3_like"/>
    <property type="match status" value="1"/>
</dbReference>
<sequence length="449" mass="50020">MAHLLLLVAFENYHEASDQIRRFTKPQAVGDYPFRNVSLPWDERVADIVKRLTLEEMQGQMGRGGAGSVGGPAPAIERLGIGPYEFDTECLRGDASAPGPATSFPQALGLAASFSPSLIFRMAEATGVEVRGKHNDFVKQGIYGFHTGASCFSPVINIMRDPRWGRNQKHTERTLTCQGNDTRYVRASGGCKHFDAHSGPDSIPVSRFSFDAKVSEYDWRMTFLPAFRTCVEAGTYNLMCTYNRYRIILDSRVSAILECYFPAQGTGDAIRHVLLNDVDGAVPAGRLPNTWPLLESQIPPMVNYSMEGRTYRYTDPSSAPPLYPFGYGLSYTNFSYTATLTADTIHAGEPLKGEVTVKNTGNLAADEVIQVYIRWMDDTLPAPRLQLAWFDRVTVHPQSPVTVPFEVEARSMELWINDGWRITPGVMEVYVGCFVMFHCLFAGLMEVYV</sequence>
<gene>
    <name evidence="4" type="ORF">BaRGS_00028010</name>
</gene>
<evidence type="ECO:0000313" key="4">
    <source>
        <dbReference type="EMBL" id="KAK7480749.1"/>
    </source>
</evidence>
<dbReference type="EMBL" id="JACVVK020000275">
    <property type="protein sequence ID" value="KAK7480749.1"/>
    <property type="molecule type" value="Genomic_DNA"/>
</dbReference>
<dbReference type="InterPro" id="IPR044993">
    <property type="entry name" value="BXL"/>
</dbReference>
<dbReference type="Pfam" id="PF01915">
    <property type="entry name" value="Glyco_hydro_3_C"/>
    <property type="match status" value="1"/>
</dbReference>
<dbReference type="AlphaFoldDB" id="A0ABD0K150"/>
<dbReference type="InterPro" id="IPR036962">
    <property type="entry name" value="Glyco_hydro_3_N_sf"/>
</dbReference>